<keyword evidence="5 6" id="KW-0143">Chaperone</keyword>
<dbReference type="InterPro" id="IPR038366">
    <property type="entry name" value="Znf_CppX_C4_sf"/>
</dbReference>
<dbReference type="GO" id="GO:0046983">
    <property type="term" value="F:protein dimerization activity"/>
    <property type="evidence" value="ECO:0007669"/>
    <property type="project" value="UniProtKB-UniRule"/>
</dbReference>
<dbReference type="PANTHER" id="PTHR48102:SF7">
    <property type="entry name" value="ATP-DEPENDENT CLP PROTEASE ATP-BINDING SUBUNIT CLPX-LIKE, MITOCHONDRIAL"/>
    <property type="match status" value="1"/>
</dbReference>
<feature type="domain" description="ClpX-type ZB" evidence="8">
    <location>
        <begin position="1"/>
        <end position="53"/>
    </location>
</feature>
<comment type="subunit">
    <text evidence="6">Component of the ClpX-ClpP complex. Forms a hexameric ring that, in the presence of ATP, binds to fourteen ClpP subunits assembled into a disk-like structure with a central cavity, resembling the structure of eukaryotic proteasomes.</text>
</comment>
<dbReference type="Gene3D" id="3.40.50.300">
    <property type="entry name" value="P-loop containing nucleotide triphosphate hydrolases"/>
    <property type="match status" value="1"/>
</dbReference>
<dbReference type="Pfam" id="PF10431">
    <property type="entry name" value="ClpB_D2-small"/>
    <property type="match status" value="1"/>
</dbReference>
<keyword evidence="9" id="KW-0378">Hydrolase</keyword>
<evidence type="ECO:0000259" key="8">
    <source>
        <dbReference type="PROSITE" id="PS51902"/>
    </source>
</evidence>
<dbReference type="Proteomes" id="UP000037043">
    <property type="component" value="Unassembled WGS sequence"/>
</dbReference>
<proteinExistence type="inferred from homology"/>
<dbReference type="GO" id="GO:0051301">
    <property type="term" value="P:cell division"/>
    <property type="evidence" value="ECO:0007669"/>
    <property type="project" value="TreeGrafter"/>
</dbReference>
<protein>
    <recommendedName>
        <fullName evidence="6">ATP-dependent Clp protease ATP-binding subunit ClpX</fullName>
    </recommendedName>
</protein>
<evidence type="ECO:0000256" key="7">
    <source>
        <dbReference type="PROSITE-ProRule" id="PRU01250"/>
    </source>
</evidence>
<dbReference type="Pfam" id="PF07724">
    <property type="entry name" value="AAA_2"/>
    <property type="match status" value="1"/>
</dbReference>
<dbReference type="InterPro" id="IPR046425">
    <property type="entry name" value="ClpX_bact"/>
</dbReference>
<dbReference type="SUPFAM" id="SSF52540">
    <property type="entry name" value="P-loop containing nucleoside triphosphate hydrolases"/>
    <property type="match status" value="1"/>
</dbReference>
<name>A0A0L6Z5Z7_9CLOT</name>
<feature type="binding site" evidence="6">
    <location>
        <begin position="116"/>
        <end position="123"/>
    </location>
    <ligand>
        <name>ATP</name>
        <dbReference type="ChEBI" id="CHEBI:30616"/>
    </ligand>
</feature>
<dbReference type="AlphaFoldDB" id="A0A0L6Z5Z7"/>
<dbReference type="GO" id="GO:0051603">
    <property type="term" value="P:proteolysis involved in protein catabolic process"/>
    <property type="evidence" value="ECO:0007669"/>
    <property type="project" value="TreeGrafter"/>
</dbReference>
<keyword evidence="2 6" id="KW-0547">Nucleotide-binding</keyword>
<evidence type="ECO:0000256" key="3">
    <source>
        <dbReference type="ARBA" id="ARBA00022833"/>
    </source>
</evidence>
<dbReference type="PANTHER" id="PTHR48102">
    <property type="entry name" value="ATP-DEPENDENT CLP PROTEASE ATP-BINDING SUBUNIT CLPX-LIKE, MITOCHONDRIAL-RELATED"/>
    <property type="match status" value="1"/>
</dbReference>
<comment type="function">
    <text evidence="6">ATP-dependent specificity component of the Clp protease. It directs the protease to specific substrates. Can perform chaperone functions in the absence of ClpP.</text>
</comment>
<dbReference type="InterPro" id="IPR027417">
    <property type="entry name" value="P-loop_NTPase"/>
</dbReference>
<feature type="binding site" evidence="6 7">
    <location>
        <position position="15"/>
    </location>
    <ligand>
        <name>Zn(2+)</name>
        <dbReference type="ChEBI" id="CHEBI:29105"/>
    </ligand>
</feature>
<keyword evidence="9" id="KW-0645">Protease</keyword>
<gene>
    <name evidence="6 9" type="primary">clpX</name>
    <name evidence="9" type="ORF">CLHOM_30960</name>
</gene>
<evidence type="ECO:0000313" key="9">
    <source>
        <dbReference type="EMBL" id="KOA18218.1"/>
    </source>
</evidence>
<organism evidence="9 10">
    <name type="scientific">Clostridium homopropionicum DSM 5847</name>
    <dbReference type="NCBI Taxonomy" id="1121318"/>
    <lineage>
        <taxon>Bacteria</taxon>
        <taxon>Bacillati</taxon>
        <taxon>Bacillota</taxon>
        <taxon>Clostridia</taxon>
        <taxon>Eubacteriales</taxon>
        <taxon>Clostridiaceae</taxon>
        <taxon>Clostridium</taxon>
    </lineage>
</organism>
<keyword evidence="3 6" id="KW-0862">Zinc</keyword>
<dbReference type="PATRIC" id="fig|1121318.3.peg.3111"/>
<dbReference type="NCBIfam" id="TIGR00382">
    <property type="entry name" value="clpX"/>
    <property type="match status" value="1"/>
</dbReference>
<dbReference type="GO" id="GO:0051082">
    <property type="term" value="F:unfolded protein binding"/>
    <property type="evidence" value="ECO:0007669"/>
    <property type="project" value="UniProtKB-UniRule"/>
</dbReference>
<sequence length="430" mass="47934">MTKYDEKKQLKCSFCGKGQEQVKRLIAGPGVYICDECIDLCSEIIADEFDETAQVDIGALPKPTEIKDYLDQYVIGQDGAKKALAVAVYNHYKRINSVVDGDDVELQKSNILFLGPTGSGKTLLAQTLARLLNVPFAIADATTLTEAGYVGEDVENILLKLIQNSDYDIEKAERGIIYIDEIDKIARKSENPSITRDVSGEGVQQALLKILEGTVASVPPQGGRKHPHQEFIQINTSNILFICGGAFDGIDKIIEKRTRRTSLGFGSEIQSKEEKDMGELLKEIVPQDLLKFGLIPEFVGRLPILVTLESLDKEALVKILKEPKNALVKQYQKLLQMDNVELEFKDEALIAIAEEAIKRKTGARGLRAIIEDIMRDIMFDIPSREEIQKVCINEDTIKNKQPEIILAEGGVRQPITPQKRKRKKRGIETA</sequence>
<evidence type="ECO:0000256" key="2">
    <source>
        <dbReference type="ARBA" id="ARBA00022741"/>
    </source>
</evidence>
<feature type="binding site" evidence="6 7">
    <location>
        <position position="12"/>
    </location>
    <ligand>
        <name>Zn(2+)</name>
        <dbReference type="ChEBI" id="CHEBI:29105"/>
    </ligand>
</feature>
<dbReference type="SUPFAM" id="SSF57716">
    <property type="entry name" value="Glucocorticoid receptor-like (DNA-binding domain)"/>
    <property type="match status" value="1"/>
</dbReference>
<dbReference type="CDD" id="cd19497">
    <property type="entry name" value="RecA-like_ClpX"/>
    <property type="match status" value="1"/>
</dbReference>
<feature type="binding site" evidence="6 7">
    <location>
        <position position="34"/>
    </location>
    <ligand>
        <name>Zn(2+)</name>
        <dbReference type="ChEBI" id="CHEBI:29105"/>
    </ligand>
</feature>
<dbReference type="Pfam" id="PF06689">
    <property type="entry name" value="zf-C4_ClpX"/>
    <property type="match status" value="1"/>
</dbReference>
<dbReference type="HAMAP" id="MF_00175">
    <property type="entry name" value="ClpX"/>
    <property type="match status" value="1"/>
</dbReference>
<dbReference type="Gene3D" id="6.20.220.10">
    <property type="entry name" value="ClpX chaperone, C4-type zinc finger domain"/>
    <property type="match status" value="1"/>
</dbReference>
<dbReference type="STRING" id="36844.SAMN04488501_101385"/>
<keyword evidence="4 6" id="KW-0067">ATP-binding</keyword>
<dbReference type="SMART" id="SM00382">
    <property type="entry name" value="AAA"/>
    <property type="match status" value="1"/>
</dbReference>
<reference evidence="10" key="1">
    <citation type="submission" date="2015-08" db="EMBL/GenBank/DDBJ databases">
        <title>Genome sequence of the strict anaerobe Clostridium homopropionicum LuHBu1 (DSM 5847T).</title>
        <authorList>
            <person name="Poehlein A."/>
            <person name="Beck M."/>
            <person name="Schiel-Bengelsdorf B."/>
            <person name="Bengelsdorf F.R."/>
            <person name="Daniel R."/>
            <person name="Duerre P."/>
        </authorList>
    </citation>
    <scope>NUCLEOTIDE SEQUENCE [LARGE SCALE GENOMIC DNA]</scope>
    <source>
        <strain evidence="10">DSM 5847</strain>
    </source>
</reference>
<dbReference type="GO" id="GO:0005524">
    <property type="term" value="F:ATP binding"/>
    <property type="evidence" value="ECO:0007669"/>
    <property type="project" value="UniProtKB-UniRule"/>
</dbReference>
<keyword evidence="10" id="KW-1185">Reference proteome</keyword>
<dbReference type="RefSeq" id="WP_052222569.1">
    <property type="nucleotide sequence ID" value="NZ_LHUR01000042.1"/>
</dbReference>
<evidence type="ECO:0000256" key="5">
    <source>
        <dbReference type="ARBA" id="ARBA00023186"/>
    </source>
</evidence>
<dbReference type="InterPro" id="IPR019489">
    <property type="entry name" value="Clp_ATPase_C"/>
</dbReference>
<dbReference type="SMART" id="SM00994">
    <property type="entry name" value="zf-C4_ClpX"/>
    <property type="match status" value="1"/>
</dbReference>
<feature type="binding site" evidence="6 7">
    <location>
        <position position="37"/>
    </location>
    <ligand>
        <name>Zn(2+)</name>
        <dbReference type="ChEBI" id="CHEBI:29105"/>
    </ligand>
</feature>
<dbReference type="EMBL" id="LHUR01000042">
    <property type="protein sequence ID" value="KOA18218.1"/>
    <property type="molecule type" value="Genomic_DNA"/>
</dbReference>
<dbReference type="InterPro" id="IPR050052">
    <property type="entry name" value="ATP-dep_Clp_protease_ClpX"/>
</dbReference>
<dbReference type="GO" id="GO:0140662">
    <property type="term" value="F:ATP-dependent protein folding chaperone"/>
    <property type="evidence" value="ECO:0007669"/>
    <property type="project" value="InterPro"/>
</dbReference>
<dbReference type="GO" id="GO:0009376">
    <property type="term" value="C:HslUV protease complex"/>
    <property type="evidence" value="ECO:0007669"/>
    <property type="project" value="TreeGrafter"/>
</dbReference>
<dbReference type="InterPro" id="IPR059188">
    <property type="entry name" value="Znf_CLPX-like"/>
</dbReference>
<evidence type="ECO:0000256" key="4">
    <source>
        <dbReference type="ARBA" id="ARBA00022840"/>
    </source>
</evidence>
<dbReference type="InterPro" id="IPR010603">
    <property type="entry name" value="Znf_CppX_C4"/>
</dbReference>
<accession>A0A0L6Z5Z7</accession>
<dbReference type="SMART" id="SM01086">
    <property type="entry name" value="ClpB_D2-small"/>
    <property type="match status" value="1"/>
</dbReference>
<dbReference type="InterPro" id="IPR004487">
    <property type="entry name" value="Clp_protease_ATP-bd_su_ClpX"/>
</dbReference>
<comment type="similarity">
    <text evidence="6 7">Belongs to the ClpX chaperone family.</text>
</comment>
<keyword evidence="1 6" id="KW-0479">Metal-binding</keyword>
<dbReference type="InterPro" id="IPR003959">
    <property type="entry name" value="ATPase_AAA_core"/>
</dbReference>
<dbReference type="FunFam" id="3.40.50.300:FF:000005">
    <property type="entry name" value="ATP-dependent Clp protease ATP-binding subunit ClpX"/>
    <property type="match status" value="1"/>
</dbReference>
<evidence type="ECO:0000256" key="1">
    <source>
        <dbReference type="ARBA" id="ARBA00022723"/>
    </source>
</evidence>
<comment type="caution">
    <text evidence="9">The sequence shown here is derived from an EMBL/GenBank/DDBJ whole genome shotgun (WGS) entry which is preliminary data.</text>
</comment>
<dbReference type="GO" id="GO:0016887">
    <property type="term" value="F:ATP hydrolysis activity"/>
    <property type="evidence" value="ECO:0007669"/>
    <property type="project" value="InterPro"/>
</dbReference>
<dbReference type="NCBIfam" id="NF003745">
    <property type="entry name" value="PRK05342.1"/>
    <property type="match status" value="1"/>
</dbReference>
<dbReference type="FunFam" id="1.10.8.60:FF:000002">
    <property type="entry name" value="ATP-dependent Clp protease ATP-binding subunit ClpX"/>
    <property type="match status" value="1"/>
</dbReference>
<dbReference type="Gene3D" id="1.10.8.60">
    <property type="match status" value="1"/>
</dbReference>
<dbReference type="PROSITE" id="PS51902">
    <property type="entry name" value="CLPX_ZB"/>
    <property type="match status" value="1"/>
</dbReference>
<dbReference type="GO" id="GO:0008233">
    <property type="term" value="F:peptidase activity"/>
    <property type="evidence" value="ECO:0007669"/>
    <property type="project" value="UniProtKB-KW"/>
</dbReference>
<dbReference type="InterPro" id="IPR003593">
    <property type="entry name" value="AAA+_ATPase"/>
</dbReference>
<evidence type="ECO:0000256" key="6">
    <source>
        <dbReference type="HAMAP-Rule" id="MF_00175"/>
    </source>
</evidence>
<dbReference type="GO" id="GO:0008270">
    <property type="term" value="F:zinc ion binding"/>
    <property type="evidence" value="ECO:0007669"/>
    <property type="project" value="UniProtKB-UniRule"/>
</dbReference>
<evidence type="ECO:0000313" key="10">
    <source>
        <dbReference type="Proteomes" id="UP000037043"/>
    </source>
</evidence>